<organism evidence="1">
    <name type="scientific">marine sediment metagenome</name>
    <dbReference type="NCBI Taxonomy" id="412755"/>
    <lineage>
        <taxon>unclassified sequences</taxon>
        <taxon>metagenomes</taxon>
        <taxon>ecological metagenomes</taxon>
    </lineage>
</organism>
<dbReference type="Gene3D" id="3.20.20.370">
    <property type="entry name" value="Glycoside hydrolase/deacetylase"/>
    <property type="match status" value="1"/>
</dbReference>
<evidence type="ECO:0000313" key="1">
    <source>
        <dbReference type="EMBL" id="GAH15635.1"/>
    </source>
</evidence>
<dbReference type="EMBL" id="BART01038261">
    <property type="protein sequence ID" value="GAH15635.1"/>
    <property type="molecule type" value="Genomic_DNA"/>
</dbReference>
<proteinExistence type="predicted"/>
<sequence length="63" mass="7058">MIVWFDDGLRSTFDIAYPVMRMHKLTGIVALITSMVGGTYCPRKLPPRPCMTVKQLKTLIMGG</sequence>
<reference evidence="1" key="1">
    <citation type="journal article" date="2014" name="Front. Microbiol.">
        <title>High frequency of phylogenetically diverse reductive dehalogenase-homologous genes in deep subseafloor sedimentary metagenomes.</title>
        <authorList>
            <person name="Kawai M."/>
            <person name="Futagami T."/>
            <person name="Toyoda A."/>
            <person name="Takaki Y."/>
            <person name="Nishi S."/>
            <person name="Hori S."/>
            <person name="Arai W."/>
            <person name="Tsubouchi T."/>
            <person name="Morono Y."/>
            <person name="Uchiyama I."/>
            <person name="Ito T."/>
            <person name="Fujiyama A."/>
            <person name="Inagaki F."/>
            <person name="Takami H."/>
        </authorList>
    </citation>
    <scope>NUCLEOTIDE SEQUENCE</scope>
    <source>
        <strain evidence="1">Expedition CK06-06</strain>
    </source>
</reference>
<feature type="non-terminal residue" evidence="1">
    <location>
        <position position="63"/>
    </location>
</feature>
<gene>
    <name evidence="1" type="ORF">S01H4_63561</name>
</gene>
<evidence type="ECO:0008006" key="2">
    <source>
        <dbReference type="Google" id="ProtNLM"/>
    </source>
</evidence>
<comment type="caution">
    <text evidence="1">The sequence shown here is derived from an EMBL/GenBank/DDBJ whole genome shotgun (WGS) entry which is preliminary data.</text>
</comment>
<accession>X1E5G4</accession>
<protein>
    <recommendedName>
        <fullName evidence="2">NodB homology domain-containing protein</fullName>
    </recommendedName>
</protein>
<name>X1E5G4_9ZZZZ</name>
<dbReference type="AlphaFoldDB" id="X1E5G4"/>